<gene>
    <name evidence="2" type="ORF">SAMN06265377_1964</name>
</gene>
<dbReference type="Gene3D" id="1.20.120.1870">
    <property type="entry name" value="Fic/DOC protein, Fido domain"/>
    <property type="match status" value="1"/>
</dbReference>
<proteinExistence type="predicted"/>
<dbReference type="InterPro" id="IPR053737">
    <property type="entry name" value="Type_II_TA_Toxin"/>
</dbReference>
<accession>A0A285MWF6</accession>
<evidence type="ECO:0000259" key="1">
    <source>
        <dbReference type="PROSITE" id="PS51459"/>
    </source>
</evidence>
<dbReference type="OrthoDB" id="9802752at2"/>
<dbReference type="NCBIfam" id="TIGR01550">
    <property type="entry name" value="DOC_P1"/>
    <property type="match status" value="1"/>
</dbReference>
<name>A0A285MWF6_9FLAO</name>
<dbReference type="InterPro" id="IPR011204">
    <property type="entry name" value="Virulence_RhuM-like"/>
</dbReference>
<evidence type="ECO:0000313" key="3">
    <source>
        <dbReference type="Proteomes" id="UP000219048"/>
    </source>
</evidence>
<dbReference type="GO" id="GO:0016301">
    <property type="term" value="F:kinase activity"/>
    <property type="evidence" value="ECO:0007669"/>
    <property type="project" value="InterPro"/>
</dbReference>
<dbReference type="Pfam" id="PF02661">
    <property type="entry name" value="Fic"/>
    <property type="match status" value="1"/>
</dbReference>
<dbReference type="EMBL" id="OBEH01000002">
    <property type="protein sequence ID" value="SNZ00146.1"/>
    <property type="molecule type" value="Genomic_DNA"/>
</dbReference>
<evidence type="ECO:0000313" key="2">
    <source>
        <dbReference type="EMBL" id="SNZ00146.1"/>
    </source>
</evidence>
<dbReference type="AlphaFoldDB" id="A0A285MWF6"/>
<dbReference type="PANTHER" id="PTHR35810">
    <property type="entry name" value="CYTOPLASMIC PROTEIN-RELATED"/>
    <property type="match status" value="1"/>
</dbReference>
<protein>
    <submittedName>
        <fullName evidence="2">Death-on-curing family protein</fullName>
    </submittedName>
</protein>
<sequence length="329" mass="37346">MSNNSNIEIYQSSDGQTKVEVTFDDETVWLSQEQLGLLFERDRTVVGRHIKNIFKEGELEEKVVCANFAHTTQHGAIQGKTQTKTTKYYNLDVIISVGYRIKSIRGTQFRQWASQRLKDYLIKGYALNQKRLQQTNQEIQVLRSGIQILGRAIEDKAQEQGHEWLGQFTKGLALLDDYDHERLDSKGLTVAKTTYPTKEEYQSLIDQMKKEFDSDVFGLEKDKGFESAISQISKGFGNQDFYPSIEEKGAALLYLITKNHAFTDGNKRIAAACFLMFLEMNGMLMNNGMPIISNEALASLTLFVAASKPDEMETVKNLIVSILNRNKAK</sequence>
<dbReference type="Proteomes" id="UP000219048">
    <property type="component" value="Unassembled WGS sequence"/>
</dbReference>
<organism evidence="2 3">
    <name type="scientific">Flagellimonas pacifica</name>
    <dbReference type="NCBI Taxonomy" id="1247520"/>
    <lineage>
        <taxon>Bacteria</taxon>
        <taxon>Pseudomonadati</taxon>
        <taxon>Bacteroidota</taxon>
        <taxon>Flavobacteriia</taxon>
        <taxon>Flavobacteriales</taxon>
        <taxon>Flavobacteriaceae</taxon>
        <taxon>Flagellimonas</taxon>
    </lineage>
</organism>
<dbReference type="Pfam" id="PF13310">
    <property type="entry name" value="Virulence_RhuM"/>
    <property type="match status" value="1"/>
</dbReference>
<dbReference type="InterPro" id="IPR003812">
    <property type="entry name" value="Fido"/>
</dbReference>
<feature type="domain" description="Fido" evidence="1">
    <location>
        <begin position="178"/>
        <end position="321"/>
    </location>
</feature>
<dbReference type="RefSeq" id="WP_097045583.1">
    <property type="nucleotide sequence ID" value="NZ_OBEH01000002.1"/>
</dbReference>
<keyword evidence="3" id="KW-1185">Reference proteome</keyword>
<dbReference type="InterPro" id="IPR006440">
    <property type="entry name" value="Doc"/>
</dbReference>
<dbReference type="PROSITE" id="PS51459">
    <property type="entry name" value="FIDO"/>
    <property type="match status" value="1"/>
</dbReference>
<reference evidence="3" key="1">
    <citation type="submission" date="2017-09" db="EMBL/GenBank/DDBJ databases">
        <authorList>
            <person name="Varghese N."/>
            <person name="Submissions S."/>
        </authorList>
    </citation>
    <scope>NUCLEOTIDE SEQUENCE [LARGE SCALE GENOMIC DNA]</scope>
    <source>
        <strain evidence="3">DSM 25885</strain>
    </source>
</reference>
<dbReference type="PANTHER" id="PTHR35810:SF1">
    <property type="entry name" value="CYTOPLASMIC PROTEIN"/>
    <property type="match status" value="1"/>
</dbReference>